<keyword evidence="3" id="KW-1185">Reference proteome</keyword>
<evidence type="ECO:0000313" key="3">
    <source>
        <dbReference type="Proteomes" id="UP000660729"/>
    </source>
</evidence>
<accession>A0A8H6RNT0</accession>
<dbReference type="EMBL" id="JABCIY010000061">
    <property type="protein sequence ID" value="KAF7194417.1"/>
    <property type="molecule type" value="Genomic_DNA"/>
</dbReference>
<comment type="caution">
    <text evidence="2">The sequence shown here is derived from an EMBL/GenBank/DDBJ whole genome shotgun (WGS) entry which is preliminary data.</text>
</comment>
<evidence type="ECO:0000256" key="1">
    <source>
        <dbReference type="SAM" id="MobiDB-lite"/>
    </source>
</evidence>
<organism evidence="2 3">
    <name type="scientific">Pseudocercospora fuligena</name>
    <dbReference type="NCBI Taxonomy" id="685502"/>
    <lineage>
        <taxon>Eukaryota</taxon>
        <taxon>Fungi</taxon>
        <taxon>Dikarya</taxon>
        <taxon>Ascomycota</taxon>
        <taxon>Pezizomycotina</taxon>
        <taxon>Dothideomycetes</taxon>
        <taxon>Dothideomycetidae</taxon>
        <taxon>Mycosphaerellales</taxon>
        <taxon>Mycosphaerellaceae</taxon>
        <taxon>Pseudocercospora</taxon>
    </lineage>
</organism>
<sequence length="250" mass="28305">MARIRSKPDRTTMRSVRRTERPMSDMKLPFHAPALLALLRPRLPWDRDRIMSWIQTHALPILKTWKETVYDEEAHRDYLQALLMTKKPKKVHKAIYILTLKWGRRLLVADPYEDVPMERRPPSAMALTAKAAVQISRVSFQEPGWLAAFQMSDEGAKKIAVALLLDVYADMQKNGGASYARAMLEASTEDSKDVVLNDSMDVDDSGGKSMKRKAEDYADVDDGGMEDSGEDSKTPALHCMAMRPQKKARA</sequence>
<protein>
    <submittedName>
        <fullName evidence="2">Uncharacterized protein</fullName>
    </submittedName>
</protein>
<feature type="compositionally biased region" description="Acidic residues" evidence="1">
    <location>
        <begin position="217"/>
        <end position="229"/>
    </location>
</feature>
<feature type="region of interest" description="Disordered" evidence="1">
    <location>
        <begin position="197"/>
        <end position="250"/>
    </location>
</feature>
<gene>
    <name evidence="2" type="ORF">HII31_04222</name>
</gene>
<proteinExistence type="predicted"/>
<evidence type="ECO:0000313" key="2">
    <source>
        <dbReference type="EMBL" id="KAF7194417.1"/>
    </source>
</evidence>
<feature type="region of interest" description="Disordered" evidence="1">
    <location>
        <begin position="1"/>
        <end position="21"/>
    </location>
</feature>
<name>A0A8H6RNT0_9PEZI</name>
<reference evidence="2" key="1">
    <citation type="submission" date="2020-04" db="EMBL/GenBank/DDBJ databases">
        <title>Draft genome resource of the tomato pathogen Pseudocercospora fuligena.</title>
        <authorList>
            <person name="Zaccaron A."/>
        </authorList>
    </citation>
    <scope>NUCLEOTIDE SEQUENCE</scope>
    <source>
        <strain evidence="2">PF001</strain>
    </source>
</reference>
<dbReference type="Proteomes" id="UP000660729">
    <property type="component" value="Unassembled WGS sequence"/>
</dbReference>
<dbReference type="AlphaFoldDB" id="A0A8H6RNT0"/>